<accession>A0ABY5UGM8</accession>
<organism evidence="1 2">
    <name type="scientific">Brucella pseudintermedia</name>
    <dbReference type="NCBI Taxonomy" id="370111"/>
    <lineage>
        <taxon>Bacteria</taxon>
        <taxon>Pseudomonadati</taxon>
        <taxon>Pseudomonadota</taxon>
        <taxon>Alphaproteobacteria</taxon>
        <taxon>Hyphomicrobiales</taxon>
        <taxon>Brucellaceae</taxon>
        <taxon>Brucella/Ochrobactrum group</taxon>
        <taxon>Brucella</taxon>
    </lineage>
</organism>
<protein>
    <submittedName>
        <fullName evidence="1">Uncharacterized protein</fullName>
    </submittedName>
</protein>
<evidence type="ECO:0000313" key="2">
    <source>
        <dbReference type="Proteomes" id="UP001058739"/>
    </source>
</evidence>
<dbReference type="EMBL" id="CP099968">
    <property type="protein sequence ID" value="UWL62510.1"/>
    <property type="molecule type" value="Genomic_DNA"/>
</dbReference>
<gene>
    <name evidence="1" type="ORF">NIK97_13285</name>
</gene>
<keyword evidence="2" id="KW-1185">Reference proteome</keyword>
<evidence type="ECO:0000313" key="1">
    <source>
        <dbReference type="EMBL" id="UWL62510.1"/>
    </source>
</evidence>
<proteinExistence type="predicted"/>
<name>A0ABY5UGM8_9HYPH</name>
<dbReference type="Proteomes" id="UP001058739">
    <property type="component" value="Chromosome 02"/>
</dbReference>
<dbReference type="RefSeq" id="WP_167874124.1">
    <property type="nucleotide sequence ID" value="NZ_CP099968.1"/>
</dbReference>
<sequence length="325" mass="36215">MSLYKRITETGTLSEPNGVPNPIYALPSTINWMRALRILVEKQDFKPSVVASFYSGMGRRKASAHEENTILEQLLFALHQCSALQALRLIPRKSDVARVGIVSWYYGVYAAASAMVAAQDGSFQDDHTGTAGVWDRQIAARGLMMPPFDLRVSTLVKKDCDNELSALLTVPRFDLAGSAPTTVDQARGAAHAYLSGSAGWWRWKVEEDVRTTRDYRALGVSDFRSKAARELRDKRLATRSVGFLHQASRYRGKANYREALFLGYGTTIESKLSGYIDDLSIVLEAFVAAAGVFCSRRLDAAIWSEFVQDIERMRAFSMSPHDLWG</sequence>
<reference evidence="1" key="1">
    <citation type="submission" date="2022-06" db="EMBL/GenBank/DDBJ databases">
        <title>Complete Genome Sequence of Deoxynivalenol-bioadsorption Ochrobactrum pseudintermedium ASAG-D25.</title>
        <authorList>
            <person name="Wang N."/>
        </authorList>
    </citation>
    <scope>NUCLEOTIDE SEQUENCE</scope>
    <source>
        <strain evidence="1">ASAG-D25</strain>
    </source>
</reference>